<feature type="compositionally biased region" description="Low complexity" evidence="8">
    <location>
        <begin position="605"/>
        <end position="623"/>
    </location>
</feature>
<dbReference type="PROSITE" id="PS01036">
    <property type="entry name" value="HSP70_3"/>
    <property type="match status" value="1"/>
</dbReference>
<keyword evidence="4 7" id="KW-0067">ATP-binding</keyword>
<dbReference type="InterPro" id="IPR018181">
    <property type="entry name" value="Heat_shock_70_CS"/>
</dbReference>
<dbReference type="Gene3D" id="3.90.640.10">
    <property type="entry name" value="Actin, Chain A, domain 4"/>
    <property type="match status" value="1"/>
</dbReference>
<evidence type="ECO:0000256" key="1">
    <source>
        <dbReference type="ARBA" id="ARBA00007381"/>
    </source>
</evidence>
<accession>A0A7W7DJ33</accession>
<keyword evidence="10" id="KW-1185">Reference proteome</keyword>
<dbReference type="PANTHER" id="PTHR19375">
    <property type="entry name" value="HEAT SHOCK PROTEIN 70KDA"/>
    <property type="match status" value="1"/>
</dbReference>
<dbReference type="Gene3D" id="3.30.420.40">
    <property type="match status" value="2"/>
</dbReference>
<evidence type="ECO:0000256" key="5">
    <source>
        <dbReference type="ARBA" id="ARBA00023016"/>
    </source>
</evidence>
<organism evidence="9 10">
    <name type="scientific">Streptomyces luteogriseus</name>
    <dbReference type="NCBI Taxonomy" id="68233"/>
    <lineage>
        <taxon>Bacteria</taxon>
        <taxon>Bacillati</taxon>
        <taxon>Actinomycetota</taxon>
        <taxon>Actinomycetes</taxon>
        <taxon>Kitasatosporales</taxon>
        <taxon>Streptomycetaceae</taxon>
        <taxon>Streptomyces</taxon>
    </lineage>
</organism>
<proteinExistence type="inferred from homology"/>
<evidence type="ECO:0000256" key="2">
    <source>
        <dbReference type="ARBA" id="ARBA00022553"/>
    </source>
</evidence>
<dbReference type="Pfam" id="PF00012">
    <property type="entry name" value="HSP70"/>
    <property type="match status" value="1"/>
</dbReference>
<sequence length="714" mass="75459">MEDEMHRVVGIDLGTTYSAVAAYHADDYAPKILADPEREGAAAVAMPSVVRLDTATGMLVVGHDAKDAISEGPGAEGTLVEIKREMGAVFDEQLLERFGARGIYQVGDPVRARLGDEWLRPQEISALVLMKMKRIAERSLGGEIHDAVVTVPAYFMERQKKATEEAALLAGLYPRQLIPEPTAAAIAYGVDRAESERQVYLVFDLGGGTFDVSIIETREDEIEVIATAGDQRLGGGDFDDVVAEWIVRELGDALPEDVQPLQIKAAAEAAKRELSLRSATTVDLGGGTRALELDRDTFETLIQPILDRSLKQVDEALKFARSAKGVLPEHVNAVLLVGGSTRIPQVKRMLLNHFDRDEGFVRGDANPDTLVARGAAIVANRFEASPAFDLASRPTAERSADEQDYAVTLITEHTLGVGVQDGELSMLIPRGTKIPARQVRTYTNPDQAPRIEAVIYQGEDKYVYNNTLVGTIHLDDIERRPQGYHEFEVEFSLDVNGLLGVQVTHTNTGREYQATFDQSTTIGKLDELAERRAALVRLFATDGQPGAGMPTVGQQRVGSAEFTVPAPVAATVPGPVTAEVPAPAGTGLPGPVAPGSTGPAATGSPGPVAAGLPDPAAGLPDPVAAGVPGPVAATAPASVPAQGAAPSAGGDAGIDPAVVPAEYRRMVKKALRAGRDGQASPALTAALGAFWDAVRAGADEDTLDELADGLEDEL</sequence>
<dbReference type="CDD" id="cd24029">
    <property type="entry name" value="ASKHA_NBD_HSP70_DnaK_HscA_HscC"/>
    <property type="match status" value="1"/>
</dbReference>
<evidence type="ECO:0000256" key="8">
    <source>
        <dbReference type="SAM" id="MobiDB-lite"/>
    </source>
</evidence>
<evidence type="ECO:0000313" key="10">
    <source>
        <dbReference type="Proteomes" id="UP000565089"/>
    </source>
</evidence>
<dbReference type="GO" id="GO:0140662">
    <property type="term" value="F:ATP-dependent protein folding chaperone"/>
    <property type="evidence" value="ECO:0007669"/>
    <property type="project" value="InterPro"/>
</dbReference>
<dbReference type="Gene3D" id="2.60.34.10">
    <property type="entry name" value="Substrate Binding Domain Of DNAk, Chain A, domain 1"/>
    <property type="match status" value="1"/>
</dbReference>
<protein>
    <submittedName>
        <fullName evidence="9">Molecular chaperone DnaK (HSP70)</fullName>
    </submittedName>
</protein>
<dbReference type="SUPFAM" id="SSF53067">
    <property type="entry name" value="Actin-like ATPase domain"/>
    <property type="match status" value="2"/>
</dbReference>
<dbReference type="PRINTS" id="PR00301">
    <property type="entry name" value="HEATSHOCK70"/>
</dbReference>
<keyword evidence="6" id="KW-0143">Chaperone</keyword>
<comment type="caution">
    <text evidence="9">The sequence shown here is derived from an EMBL/GenBank/DDBJ whole genome shotgun (WGS) entry which is preliminary data.</text>
</comment>
<dbReference type="EMBL" id="JACHMS010000001">
    <property type="protein sequence ID" value="MBB4711773.1"/>
    <property type="molecule type" value="Genomic_DNA"/>
</dbReference>
<evidence type="ECO:0000256" key="3">
    <source>
        <dbReference type="ARBA" id="ARBA00022741"/>
    </source>
</evidence>
<gene>
    <name evidence="9" type="ORF">BJ965_001655</name>
</gene>
<dbReference type="GeneID" id="95793663"/>
<dbReference type="Proteomes" id="UP000565089">
    <property type="component" value="Unassembled WGS sequence"/>
</dbReference>
<dbReference type="SUPFAM" id="SSF100920">
    <property type="entry name" value="Heat shock protein 70kD (HSP70), peptide-binding domain"/>
    <property type="match status" value="1"/>
</dbReference>
<comment type="similarity">
    <text evidence="1 7">Belongs to the heat shock protein 70 family.</text>
</comment>
<dbReference type="InterPro" id="IPR043129">
    <property type="entry name" value="ATPase_NBD"/>
</dbReference>
<dbReference type="InterPro" id="IPR013126">
    <property type="entry name" value="Hsp_70_fam"/>
</dbReference>
<reference evidence="9 10" key="1">
    <citation type="submission" date="2020-08" db="EMBL/GenBank/DDBJ databases">
        <title>Sequencing the genomes of 1000 actinobacteria strains.</title>
        <authorList>
            <person name="Klenk H.-P."/>
        </authorList>
    </citation>
    <scope>NUCLEOTIDE SEQUENCE [LARGE SCALE GENOMIC DNA]</scope>
    <source>
        <strain evidence="9 10">DSM 40483</strain>
    </source>
</reference>
<feature type="region of interest" description="Disordered" evidence="8">
    <location>
        <begin position="580"/>
        <end position="623"/>
    </location>
</feature>
<keyword evidence="5" id="KW-0346">Stress response</keyword>
<evidence type="ECO:0000256" key="4">
    <source>
        <dbReference type="ARBA" id="ARBA00022840"/>
    </source>
</evidence>
<keyword evidence="2" id="KW-0597">Phosphoprotein</keyword>
<dbReference type="InterPro" id="IPR029047">
    <property type="entry name" value="HSP70_peptide-bd_sf"/>
</dbReference>
<keyword evidence="3 7" id="KW-0547">Nucleotide-binding</keyword>
<name>A0A7W7DJ33_9ACTN</name>
<dbReference type="PROSITE" id="PS00297">
    <property type="entry name" value="HSP70_1"/>
    <property type="match status" value="1"/>
</dbReference>
<dbReference type="GO" id="GO:0005524">
    <property type="term" value="F:ATP binding"/>
    <property type="evidence" value="ECO:0007669"/>
    <property type="project" value="UniProtKB-KW"/>
</dbReference>
<evidence type="ECO:0000256" key="7">
    <source>
        <dbReference type="RuleBase" id="RU003322"/>
    </source>
</evidence>
<dbReference type="AlphaFoldDB" id="A0A7W7DJ33"/>
<evidence type="ECO:0000256" key="6">
    <source>
        <dbReference type="ARBA" id="ARBA00023186"/>
    </source>
</evidence>
<dbReference type="RefSeq" id="WP_184908053.1">
    <property type="nucleotide sequence ID" value="NZ_JACHMS010000001.1"/>
</dbReference>
<evidence type="ECO:0000313" key="9">
    <source>
        <dbReference type="EMBL" id="MBB4711773.1"/>
    </source>
</evidence>
<dbReference type="PROSITE" id="PS00329">
    <property type="entry name" value="HSP70_2"/>
    <property type="match status" value="1"/>
</dbReference>